<reference evidence="2" key="1">
    <citation type="journal article" date="2013" name="Nat. Genet.">
        <title>The duck genome and transcriptome provide insight into an avian influenza virus reservoir species.</title>
        <authorList>
            <person name="Huang Y."/>
            <person name="Li Y."/>
            <person name="Burt D.W."/>
            <person name="Chen H."/>
            <person name="Zhang Y."/>
            <person name="Qian W."/>
            <person name="Kim H."/>
            <person name="Gan S."/>
            <person name="Zhao Y."/>
            <person name="Li J."/>
            <person name="Yi K."/>
            <person name="Feng H."/>
            <person name="Zhu P."/>
            <person name="Li B."/>
            <person name="Liu Q."/>
            <person name="Fairley S."/>
            <person name="Magor K.E."/>
            <person name="Du Z."/>
            <person name="Hu X."/>
            <person name="Goodman L."/>
            <person name="Tafer H."/>
            <person name="Vignal A."/>
            <person name="Lee T."/>
            <person name="Kim K.W."/>
            <person name="Sheng Z."/>
            <person name="An Y."/>
            <person name="Searle S."/>
            <person name="Herrero J."/>
            <person name="Groenen M.A."/>
            <person name="Crooijmans R.P."/>
            <person name="Faraut T."/>
            <person name="Cai Q."/>
            <person name="Webster R.G."/>
            <person name="Aldridge J.R."/>
            <person name="Warren W.C."/>
            <person name="Bartschat S."/>
            <person name="Kehr S."/>
            <person name="Marz M."/>
            <person name="Stadler P.F."/>
            <person name="Smith J."/>
            <person name="Kraus R.H."/>
            <person name="Zhao Y."/>
            <person name="Ren L."/>
            <person name="Fei J."/>
            <person name="Morisson M."/>
            <person name="Kaiser P."/>
            <person name="Griffin D.K."/>
            <person name="Rao M."/>
            <person name="Pitel F."/>
            <person name="Wang J."/>
            <person name="Li N."/>
        </authorList>
    </citation>
    <scope>NUCLEOTIDE SEQUENCE [LARGE SCALE GENOMIC DNA]</scope>
</reference>
<dbReference type="AlphaFoldDB" id="R0L561"/>
<keyword evidence="2" id="KW-1185">Reference proteome</keyword>
<evidence type="ECO:0000313" key="1">
    <source>
        <dbReference type="EMBL" id="EOA96544.1"/>
    </source>
</evidence>
<name>R0L561_ANAPL</name>
<dbReference type="Proteomes" id="UP000296049">
    <property type="component" value="Unassembled WGS sequence"/>
</dbReference>
<accession>R0L561</accession>
<dbReference type="EMBL" id="KB743944">
    <property type="protein sequence ID" value="EOA96544.1"/>
    <property type="molecule type" value="Genomic_DNA"/>
</dbReference>
<sequence length="148" mass="16889">MAKEVTRSNAERHNQDMWNQVWFFFPYPEVPVLGANMSKHAVRQYRELKAKDRKLTEAEHKGGEEDDGKSSQKTRIFNFFGTYTENYKAWELNGTGKICTVSHGAAFCKSEIKHLGRKSSGSSTSGICRYLPLEISTMLLLMSIFLQS</sequence>
<proteinExistence type="predicted"/>
<gene>
    <name evidence="1" type="ORF">Anapl_04316</name>
</gene>
<organism evidence="1 2">
    <name type="scientific">Anas platyrhynchos</name>
    <name type="common">Mallard</name>
    <name type="synonym">Anas boschas</name>
    <dbReference type="NCBI Taxonomy" id="8839"/>
    <lineage>
        <taxon>Eukaryota</taxon>
        <taxon>Metazoa</taxon>
        <taxon>Chordata</taxon>
        <taxon>Craniata</taxon>
        <taxon>Vertebrata</taxon>
        <taxon>Euteleostomi</taxon>
        <taxon>Archelosauria</taxon>
        <taxon>Archosauria</taxon>
        <taxon>Dinosauria</taxon>
        <taxon>Saurischia</taxon>
        <taxon>Theropoda</taxon>
        <taxon>Coelurosauria</taxon>
        <taxon>Aves</taxon>
        <taxon>Neognathae</taxon>
        <taxon>Galloanserae</taxon>
        <taxon>Anseriformes</taxon>
        <taxon>Anatidae</taxon>
        <taxon>Anatinae</taxon>
        <taxon>Anas</taxon>
    </lineage>
</organism>
<protein>
    <submittedName>
        <fullName evidence="1">Uncharacterized protein</fullName>
    </submittedName>
</protein>
<evidence type="ECO:0000313" key="2">
    <source>
        <dbReference type="Proteomes" id="UP000296049"/>
    </source>
</evidence>